<feature type="region of interest" description="Disordered" evidence="4">
    <location>
        <begin position="1"/>
        <end position="20"/>
    </location>
</feature>
<dbReference type="Proteomes" id="UP001622594">
    <property type="component" value="Chromosome"/>
</dbReference>
<dbReference type="PANTHER" id="PTHR11019:SF199">
    <property type="entry name" value="HTH-TYPE TRANSCRIPTIONAL REGULATOR NIMR"/>
    <property type="match status" value="1"/>
</dbReference>
<dbReference type="PANTHER" id="PTHR11019">
    <property type="entry name" value="HTH-TYPE TRANSCRIPTIONAL REGULATOR NIMR"/>
    <property type="match status" value="1"/>
</dbReference>
<dbReference type="Gene3D" id="1.10.10.60">
    <property type="entry name" value="Homeodomain-like"/>
    <property type="match status" value="1"/>
</dbReference>
<evidence type="ECO:0000256" key="3">
    <source>
        <dbReference type="ARBA" id="ARBA00023163"/>
    </source>
</evidence>
<dbReference type="Pfam" id="PF12833">
    <property type="entry name" value="HTH_18"/>
    <property type="match status" value="1"/>
</dbReference>
<dbReference type="SMART" id="SM00342">
    <property type="entry name" value="HTH_ARAC"/>
    <property type="match status" value="1"/>
</dbReference>
<dbReference type="PROSITE" id="PS01124">
    <property type="entry name" value="HTH_ARAC_FAMILY_2"/>
    <property type="match status" value="1"/>
</dbReference>
<dbReference type="RefSeq" id="WP_327165723.1">
    <property type="nucleotide sequence ID" value="NZ_CP108188.1"/>
</dbReference>
<dbReference type="InterPro" id="IPR014710">
    <property type="entry name" value="RmlC-like_jellyroll"/>
</dbReference>
<evidence type="ECO:0000256" key="1">
    <source>
        <dbReference type="ARBA" id="ARBA00023015"/>
    </source>
</evidence>
<keyword evidence="3" id="KW-0804">Transcription</keyword>
<evidence type="ECO:0000313" key="6">
    <source>
        <dbReference type="EMBL" id="WTR68493.1"/>
    </source>
</evidence>
<evidence type="ECO:0000256" key="2">
    <source>
        <dbReference type="ARBA" id="ARBA00023125"/>
    </source>
</evidence>
<gene>
    <name evidence="6" type="ORF">OG814_04015</name>
</gene>
<reference evidence="6 7" key="1">
    <citation type="submission" date="2022-10" db="EMBL/GenBank/DDBJ databases">
        <title>The complete genomes of actinobacterial strains from the NBC collection.</title>
        <authorList>
            <person name="Joergensen T.S."/>
            <person name="Alvarez Arevalo M."/>
            <person name="Sterndorff E.B."/>
            <person name="Faurdal D."/>
            <person name="Vuksanovic O."/>
            <person name="Mourched A.-S."/>
            <person name="Charusanti P."/>
            <person name="Shaw S."/>
            <person name="Blin K."/>
            <person name="Weber T."/>
        </authorList>
    </citation>
    <scope>NUCLEOTIDE SEQUENCE [LARGE SCALE GENOMIC DNA]</scope>
    <source>
        <strain evidence="6 7">NBC_00123</strain>
    </source>
</reference>
<keyword evidence="1" id="KW-0805">Transcription regulation</keyword>
<evidence type="ECO:0000313" key="7">
    <source>
        <dbReference type="Proteomes" id="UP001622594"/>
    </source>
</evidence>
<dbReference type="InterPro" id="IPR018060">
    <property type="entry name" value="HTH_AraC"/>
</dbReference>
<sequence length="262" mass="28161">MAQGSTREKTGRTRAPAGATADEDFITAGGHPTHVHDFHQPLYAPLGRISVSTPGSDHELSPSTALWIPAGTPHSARFHPDSLVLAEPFDADVHELPYAEPTAVRVDESRRRLLPARTRDAGAGADDASAFAAPTGIPSAALPLPRPTSATALTVAGALLRSPEDQRTATEWAESLHTSSTSLRRAFRNETGLAFSEWRTRVRLNRSLDLLDRGHQVGTAARVGFVSTNGYIMAFRRHFGCTPGAWIKGRPGQGNPRPNRLS</sequence>
<dbReference type="EMBL" id="CP108188">
    <property type="protein sequence ID" value="WTR68493.1"/>
    <property type="molecule type" value="Genomic_DNA"/>
</dbReference>
<dbReference type="SUPFAM" id="SSF51182">
    <property type="entry name" value="RmlC-like cupins"/>
    <property type="match status" value="1"/>
</dbReference>
<protein>
    <submittedName>
        <fullName evidence="6">AraC family transcriptional regulator</fullName>
    </submittedName>
</protein>
<feature type="compositionally biased region" description="Basic and acidic residues" evidence="4">
    <location>
        <begin position="1"/>
        <end position="11"/>
    </location>
</feature>
<evidence type="ECO:0000256" key="4">
    <source>
        <dbReference type="SAM" id="MobiDB-lite"/>
    </source>
</evidence>
<dbReference type="InterPro" id="IPR011051">
    <property type="entry name" value="RmlC_Cupin_sf"/>
</dbReference>
<organism evidence="6 7">
    <name type="scientific">Streptomyces zaomyceticus</name>
    <dbReference type="NCBI Taxonomy" id="68286"/>
    <lineage>
        <taxon>Bacteria</taxon>
        <taxon>Bacillati</taxon>
        <taxon>Actinomycetota</taxon>
        <taxon>Actinomycetes</taxon>
        <taxon>Kitasatosporales</taxon>
        <taxon>Streptomycetaceae</taxon>
        <taxon>Streptomyces</taxon>
    </lineage>
</organism>
<proteinExistence type="predicted"/>
<dbReference type="InterPro" id="IPR018062">
    <property type="entry name" value="HTH_AraC-typ_CS"/>
</dbReference>
<keyword evidence="7" id="KW-1185">Reference proteome</keyword>
<dbReference type="PROSITE" id="PS00041">
    <property type="entry name" value="HTH_ARAC_FAMILY_1"/>
    <property type="match status" value="1"/>
</dbReference>
<name>A0ABZ1L548_9ACTN</name>
<accession>A0ABZ1L548</accession>
<dbReference type="Gene3D" id="2.60.120.10">
    <property type="entry name" value="Jelly Rolls"/>
    <property type="match status" value="1"/>
</dbReference>
<evidence type="ECO:0000259" key="5">
    <source>
        <dbReference type="PROSITE" id="PS01124"/>
    </source>
</evidence>
<feature type="domain" description="HTH araC/xylS-type" evidence="5">
    <location>
        <begin position="153"/>
        <end position="249"/>
    </location>
</feature>
<keyword evidence="2" id="KW-0238">DNA-binding</keyword>